<evidence type="ECO:0000256" key="1">
    <source>
        <dbReference type="PROSITE-ProRule" id="PRU01077"/>
    </source>
</evidence>
<keyword evidence="4" id="KW-1185">Reference proteome</keyword>
<dbReference type="PROSITE" id="PS51741">
    <property type="entry name" value="F_BAR"/>
    <property type="match status" value="1"/>
</dbReference>
<dbReference type="SMART" id="SM00055">
    <property type="entry name" value="FCH"/>
    <property type="match status" value="1"/>
</dbReference>
<organism evidence="3 4">
    <name type="scientific">Tegillarca granosa</name>
    <name type="common">Malaysian cockle</name>
    <name type="synonym">Anadara granosa</name>
    <dbReference type="NCBI Taxonomy" id="220873"/>
    <lineage>
        <taxon>Eukaryota</taxon>
        <taxon>Metazoa</taxon>
        <taxon>Spiralia</taxon>
        <taxon>Lophotrochozoa</taxon>
        <taxon>Mollusca</taxon>
        <taxon>Bivalvia</taxon>
        <taxon>Autobranchia</taxon>
        <taxon>Pteriomorphia</taxon>
        <taxon>Arcoida</taxon>
        <taxon>Arcoidea</taxon>
        <taxon>Arcidae</taxon>
        <taxon>Tegillarca</taxon>
    </lineage>
</organism>
<dbReference type="Proteomes" id="UP001217089">
    <property type="component" value="Unassembled WGS sequence"/>
</dbReference>
<dbReference type="PANTHER" id="PTHR23065">
    <property type="entry name" value="PROLINE-SERINE-THREONINE PHOSPHATASE INTERACTING PROTEIN 1"/>
    <property type="match status" value="1"/>
</dbReference>
<feature type="domain" description="F-BAR" evidence="2">
    <location>
        <begin position="8"/>
        <end position="266"/>
    </location>
</feature>
<gene>
    <name evidence="3" type="ORF">KUTeg_009442</name>
</gene>
<name>A0ABQ9F3V6_TEGGR</name>
<evidence type="ECO:0000259" key="2">
    <source>
        <dbReference type="PROSITE" id="PS51741"/>
    </source>
</evidence>
<reference evidence="3 4" key="1">
    <citation type="submission" date="2022-12" db="EMBL/GenBank/DDBJ databases">
        <title>Chromosome-level genome of Tegillarca granosa.</title>
        <authorList>
            <person name="Kim J."/>
        </authorList>
    </citation>
    <scope>NUCLEOTIDE SEQUENCE [LARGE SCALE GENOMIC DNA]</scope>
    <source>
        <strain evidence="3">Teg-2019</strain>
        <tissue evidence="3">Adductor muscle</tissue>
    </source>
</reference>
<dbReference type="InterPro" id="IPR031160">
    <property type="entry name" value="F_BAR_dom"/>
</dbReference>
<dbReference type="EMBL" id="JARBDR010000440">
    <property type="protein sequence ID" value="KAJ8312069.1"/>
    <property type="molecule type" value="Genomic_DNA"/>
</dbReference>
<dbReference type="Gene3D" id="1.20.1270.60">
    <property type="entry name" value="Arfaptin homology (AH) domain/BAR domain"/>
    <property type="match status" value="1"/>
</dbReference>
<sequence>MNMNGRGLKYVDSFWNSDINSSDGFDALKSRMRDGRKLCKDIEDYLRQRAKIEAQYAKELQKLARSTTSDIKDEGQLENAWKILKKQTENISAAHDSAGTDFGKLASEISSFNDEQKQKTKAVEDKITKLHNAAKSSNQKATNAHRTYQQKCRDWESARDALCNAENSVASITPKDMEKIRNKHNKCKEEMEKADSNYKTSIDELKYSQNSWEKETEDGCKMRNVIYHLRDSLWKCTNVDSEACVLHDEYSEKVRLSLEQCDVEQEIDEFVKSRSTGSVRPATVPYEDYFGNSPAFNGKTSTIDKRSFRNASKGGFSALMSSPAPSSGYSIYSEIK</sequence>
<dbReference type="InterPro" id="IPR001060">
    <property type="entry name" value="FCH_dom"/>
</dbReference>
<keyword evidence="1" id="KW-0175">Coiled coil</keyword>
<dbReference type="Pfam" id="PF00611">
    <property type="entry name" value="FCH"/>
    <property type="match status" value="1"/>
</dbReference>
<dbReference type="SUPFAM" id="SSF103657">
    <property type="entry name" value="BAR/IMD domain-like"/>
    <property type="match status" value="1"/>
</dbReference>
<proteinExistence type="predicted"/>
<accession>A0ABQ9F3V6</accession>
<evidence type="ECO:0000313" key="3">
    <source>
        <dbReference type="EMBL" id="KAJ8312069.1"/>
    </source>
</evidence>
<evidence type="ECO:0000313" key="4">
    <source>
        <dbReference type="Proteomes" id="UP001217089"/>
    </source>
</evidence>
<dbReference type="InterPro" id="IPR027267">
    <property type="entry name" value="AH/BAR_dom_sf"/>
</dbReference>
<protein>
    <recommendedName>
        <fullName evidence="2">F-BAR domain-containing protein</fullName>
    </recommendedName>
</protein>
<comment type="caution">
    <text evidence="3">The sequence shown here is derived from an EMBL/GenBank/DDBJ whole genome shotgun (WGS) entry which is preliminary data.</text>
</comment>
<dbReference type="PANTHER" id="PTHR23065:SF61">
    <property type="entry name" value="PROLINE-SERINE-THREONINE PHOSPHATASE-INTERACTING PROTEIN 2-LIKE"/>
    <property type="match status" value="1"/>
</dbReference>